<keyword evidence="2" id="KW-1185">Reference proteome</keyword>
<reference evidence="1 2" key="1">
    <citation type="submission" date="2024-01" db="EMBL/GenBank/DDBJ databases">
        <authorList>
            <person name="Allen C."/>
            <person name="Tagirdzhanova G."/>
        </authorList>
    </citation>
    <scope>NUCLEOTIDE SEQUENCE [LARGE SCALE GENOMIC DNA]</scope>
    <source>
        <strain evidence="1 2">CBS 119000</strain>
    </source>
</reference>
<dbReference type="PANTHER" id="PTHR28110">
    <property type="entry name" value="TRANSMEMBRANE PROTEIN"/>
    <property type="match status" value="1"/>
</dbReference>
<organism evidence="1 2">
    <name type="scientific">Sporothrix epigloea</name>
    <dbReference type="NCBI Taxonomy" id="1892477"/>
    <lineage>
        <taxon>Eukaryota</taxon>
        <taxon>Fungi</taxon>
        <taxon>Dikarya</taxon>
        <taxon>Ascomycota</taxon>
        <taxon>Pezizomycotina</taxon>
        <taxon>Sordariomycetes</taxon>
        <taxon>Sordariomycetidae</taxon>
        <taxon>Ophiostomatales</taxon>
        <taxon>Ophiostomataceae</taxon>
        <taxon>Sporothrix</taxon>
    </lineage>
</organism>
<comment type="caution">
    <text evidence="1">The sequence shown here is derived from an EMBL/GenBank/DDBJ whole genome shotgun (WGS) entry which is preliminary data.</text>
</comment>
<dbReference type="Proteomes" id="UP001642502">
    <property type="component" value="Unassembled WGS sequence"/>
</dbReference>
<name>A0ABP0DP76_9PEZI</name>
<dbReference type="EMBL" id="CAWUON010000044">
    <property type="protein sequence ID" value="CAK7269112.1"/>
    <property type="molecule type" value="Genomic_DNA"/>
</dbReference>
<dbReference type="InterPro" id="IPR055323">
    <property type="entry name" value="C57A10.07/YOR238W"/>
</dbReference>
<proteinExistence type="predicted"/>
<protein>
    <recommendedName>
        <fullName evidence="3">DUF218 domain-containing protein</fullName>
    </recommendedName>
</protein>
<evidence type="ECO:0000313" key="1">
    <source>
        <dbReference type="EMBL" id="CAK7269112.1"/>
    </source>
</evidence>
<evidence type="ECO:0008006" key="3">
    <source>
        <dbReference type="Google" id="ProtNLM"/>
    </source>
</evidence>
<dbReference type="PANTHER" id="PTHR28110:SF1">
    <property type="entry name" value="TRANSMEMBRANE PROTEIN"/>
    <property type="match status" value="1"/>
</dbReference>
<gene>
    <name evidence="1" type="ORF">SEPCBS119000_003401</name>
</gene>
<sequence length="295" mass="32008">MTTSAPSPEHLVIVCGHGIWLGGPALGHDESEWLIEGYKAGETPTFIEHIKAGIQALVDDERALLAFSGGPTRSETPLSEARSYANLAAANNYFGLLLRETTLTMTTATISHPLSPVPLHHRILVEEQALDSYYNILFSLVAFWRRVGAWPARVTIVSHDFKRSRLVDDHCGRDAIAILPLNQRVSFIGINPPNLPAEFGGASSAASTATVSEDKSQAMQGAHAVLGHWASDPHGVGHILAGKRRARNPWQCDQRLFVDDAERQRSGLATRLVGDDMEAIADGDSRPWNNLAAKG</sequence>
<accession>A0ABP0DP76</accession>
<evidence type="ECO:0000313" key="2">
    <source>
        <dbReference type="Proteomes" id="UP001642502"/>
    </source>
</evidence>